<keyword evidence="3" id="KW-1185">Reference proteome</keyword>
<feature type="compositionally biased region" description="Basic and acidic residues" evidence="1">
    <location>
        <begin position="53"/>
        <end position="66"/>
    </location>
</feature>
<dbReference type="HOGENOM" id="CLU_2835501_0_0_1"/>
<dbReference type="Proteomes" id="UP000008021">
    <property type="component" value="Chromosome 4"/>
</dbReference>
<evidence type="ECO:0000256" key="1">
    <source>
        <dbReference type="SAM" id="MobiDB-lite"/>
    </source>
</evidence>
<feature type="region of interest" description="Disordered" evidence="1">
    <location>
        <begin position="1"/>
        <end position="66"/>
    </location>
</feature>
<feature type="compositionally biased region" description="Basic and acidic residues" evidence="1">
    <location>
        <begin position="8"/>
        <end position="25"/>
    </location>
</feature>
<name>A0A0E0DC06_9ORYZ</name>
<reference evidence="2" key="2">
    <citation type="submission" date="2018-05" db="EMBL/GenBank/DDBJ databases">
        <title>OmerRS3 (Oryza meridionalis Reference Sequence Version 3).</title>
        <authorList>
            <person name="Zhang J."/>
            <person name="Kudrna D."/>
            <person name="Lee S."/>
            <person name="Talag J."/>
            <person name="Welchert J."/>
            <person name="Wing R.A."/>
        </authorList>
    </citation>
    <scope>NUCLEOTIDE SEQUENCE [LARGE SCALE GENOMIC DNA]</scope>
    <source>
        <strain evidence="2">cv. OR44</strain>
    </source>
</reference>
<dbReference type="Gramene" id="OMERI04G05720.1">
    <property type="protein sequence ID" value="OMERI04G05720.1"/>
    <property type="gene ID" value="OMERI04G05720"/>
</dbReference>
<dbReference type="AlphaFoldDB" id="A0A0E0DC06"/>
<feature type="compositionally biased region" description="Basic residues" evidence="1">
    <location>
        <begin position="42"/>
        <end position="52"/>
    </location>
</feature>
<reference evidence="2" key="1">
    <citation type="submission" date="2015-04" db="UniProtKB">
        <authorList>
            <consortium name="EnsemblPlants"/>
        </authorList>
    </citation>
    <scope>IDENTIFICATION</scope>
</reference>
<proteinExistence type="predicted"/>
<accession>A0A0E0DC06</accession>
<sequence>MTSALTGEHGELTGDQRSGGERPDSDGGEVEAAAVFGLSTATRRRRVGRGRRHYGDHDGELPERRR</sequence>
<evidence type="ECO:0000313" key="3">
    <source>
        <dbReference type="Proteomes" id="UP000008021"/>
    </source>
</evidence>
<evidence type="ECO:0000313" key="2">
    <source>
        <dbReference type="EnsemblPlants" id="OMERI04G05720.1"/>
    </source>
</evidence>
<protein>
    <submittedName>
        <fullName evidence="2">Uncharacterized protein</fullName>
    </submittedName>
</protein>
<organism evidence="2">
    <name type="scientific">Oryza meridionalis</name>
    <dbReference type="NCBI Taxonomy" id="40149"/>
    <lineage>
        <taxon>Eukaryota</taxon>
        <taxon>Viridiplantae</taxon>
        <taxon>Streptophyta</taxon>
        <taxon>Embryophyta</taxon>
        <taxon>Tracheophyta</taxon>
        <taxon>Spermatophyta</taxon>
        <taxon>Magnoliopsida</taxon>
        <taxon>Liliopsida</taxon>
        <taxon>Poales</taxon>
        <taxon>Poaceae</taxon>
        <taxon>BOP clade</taxon>
        <taxon>Oryzoideae</taxon>
        <taxon>Oryzeae</taxon>
        <taxon>Oryzinae</taxon>
        <taxon>Oryza</taxon>
    </lineage>
</organism>
<dbReference type="EnsemblPlants" id="OMERI04G05720.1">
    <property type="protein sequence ID" value="OMERI04G05720.1"/>
    <property type="gene ID" value="OMERI04G05720"/>
</dbReference>